<proteinExistence type="predicted"/>
<gene>
    <name evidence="3" type="primary">LOC111120456</name>
</gene>
<dbReference type="OrthoDB" id="6122620at2759"/>
<dbReference type="GeneID" id="111120456"/>
<dbReference type="InterPro" id="IPR041249">
    <property type="entry name" value="HEPN_DZIP3"/>
</dbReference>
<organism evidence="2 3">
    <name type="scientific">Crassostrea virginica</name>
    <name type="common">Eastern oyster</name>
    <dbReference type="NCBI Taxonomy" id="6565"/>
    <lineage>
        <taxon>Eukaryota</taxon>
        <taxon>Metazoa</taxon>
        <taxon>Spiralia</taxon>
        <taxon>Lophotrochozoa</taxon>
        <taxon>Mollusca</taxon>
        <taxon>Bivalvia</taxon>
        <taxon>Autobranchia</taxon>
        <taxon>Pteriomorphia</taxon>
        <taxon>Ostreida</taxon>
        <taxon>Ostreoidea</taxon>
        <taxon>Ostreidae</taxon>
        <taxon>Crassostrea</taxon>
    </lineage>
</organism>
<dbReference type="RefSeq" id="XP_022316877.1">
    <property type="nucleotide sequence ID" value="XM_022461169.1"/>
</dbReference>
<evidence type="ECO:0000259" key="1">
    <source>
        <dbReference type="Pfam" id="PF18738"/>
    </source>
</evidence>
<sequence>MATSVSSTGFNEEDRTRFFRLSLIIIDELTQILRDLLYNEIPPTRIFQKVIKVNHLTRTLPKDQIAVLSNANTRGYTDFDITLLYTLLRNVCQTITPPSQNWGVSTMPSPNEVTVGDDVERIRLIRNKFFAHISEAAISETEFKDQWSIISGICTRMQTRLRNDYVGRLQDAEDRSIDTDIEKKCIQLIKRQIEEEATNRDILQKILRAVETIRIKSRVAVKKKVVDTLNDTSISILNEMVNSINKKTSEEDIDELYNSLVEFIHTNKDASENVYVAKMLKKIKKKITSYAKLQGQNQMKILRKFFEFSLMLRKVYGVCDMECLKGSILLRLDFSSSEGYDLYKKDLENGRIGEQILELFCYPPLLESFDLKADDIEISLNGRLLTQPKELTSKEIIEIRSRDVAKIPIVETLINMSISVLNKMVDAVNELTSEADVNQIYDLLAEFMRDNKEPENPHLQNLLMKLNEKIISFAELQGQNQIKILAKHTRFSIRMRREYGAQVEYSKSSILLSVTFSSKEGYDLYKKDLENGQIGEQILELFLYPPFLDSFGLKVDDIDISLNGSLLTQPKGKEDVKHVVMLASCM</sequence>
<name>A0A8B8CLZ9_CRAVI</name>
<dbReference type="KEGG" id="cvn:111120456"/>
<dbReference type="AlphaFoldDB" id="A0A8B8CLZ9"/>
<feature type="domain" description="DZIP3-like HEPN" evidence="1">
    <location>
        <begin position="57"/>
        <end position="183"/>
    </location>
</feature>
<dbReference type="Proteomes" id="UP000694844">
    <property type="component" value="Chromosome 2"/>
</dbReference>
<evidence type="ECO:0000313" key="3">
    <source>
        <dbReference type="RefSeq" id="XP_022316877.1"/>
    </source>
</evidence>
<evidence type="ECO:0000313" key="2">
    <source>
        <dbReference type="Proteomes" id="UP000694844"/>
    </source>
</evidence>
<accession>A0A8B8CLZ9</accession>
<reference evidence="3" key="1">
    <citation type="submission" date="2025-08" db="UniProtKB">
        <authorList>
            <consortium name="RefSeq"/>
        </authorList>
    </citation>
    <scope>IDENTIFICATION</scope>
    <source>
        <tissue evidence="3">Whole sample</tissue>
    </source>
</reference>
<protein>
    <submittedName>
        <fullName evidence="3">Uncharacterized protein LOC111120456</fullName>
    </submittedName>
</protein>
<dbReference type="Pfam" id="PF18738">
    <property type="entry name" value="HEPN_DZIP3"/>
    <property type="match status" value="1"/>
</dbReference>
<keyword evidence="2" id="KW-1185">Reference proteome</keyword>